<evidence type="ECO:0000313" key="1">
    <source>
        <dbReference type="EMBL" id="KAF4718530.1"/>
    </source>
</evidence>
<dbReference type="EMBL" id="JABANO010026444">
    <property type="protein sequence ID" value="KAF4718530.1"/>
    <property type="molecule type" value="Genomic_DNA"/>
</dbReference>
<sequence length="134" mass="15106">MLGNVSDEWRLAGLETVAFGEARAASLANLGLPPEEYSPCFYLDENIAGHFRQLDIFVRETRVQTEEIGCPETETHPAFRAAYSEGHLLVNYRIKNSSTEGPWHVFDEPPPDETGLDPLRDLDQSSFVLIKDRL</sequence>
<dbReference type="Proteomes" id="UP000553632">
    <property type="component" value="Unassembled WGS sequence"/>
</dbReference>
<keyword evidence="2" id="KW-1185">Reference proteome</keyword>
<accession>A0A7J6RFT1</accession>
<name>A0A7J6RFT1_PEROL</name>
<protein>
    <submittedName>
        <fullName evidence="1">Uncharacterized protein</fullName>
    </submittedName>
</protein>
<evidence type="ECO:0000313" key="2">
    <source>
        <dbReference type="Proteomes" id="UP000553632"/>
    </source>
</evidence>
<gene>
    <name evidence="1" type="ORF">FOZ63_028821</name>
</gene>
<reference evidence="1 2" key="1">
    <citation type="submission" date="2020-04" db="EMBL/GenBank/DDBJ databases">
        <title>Perkinsus olseni comparative genomics.</title>
        <authorList>
            <person name="Bogema D.R."/>
        </authorList>
    </citation>
    <scope>NUCLEOTIDE SEQUENCE [LARGE SCALE GENOMIC DNA]</scope>
    <source>
        <strain evidence="1 2">ATCC PRA-207</strain>
    </source>
</reference>
<dbReference type="AlphaFoldDB" id="A0A7J6RFT1"/>
<organism evidence="1 2">
    <name type="scientific">Perkinsus olseni</name>
    <name type="common">Perkinsus atlanticus</name>
    <dbReference type="NCBI Taxonomy" id="32597"/>
    <lineage>
        <taxon>Eukaryota</taxon>
        <taxon>Sar</taxon>
        <taxon>Alveolata</taxon>
        <taxon>Perkinsozoa</taxon>
        <taxon>Perkinsea</taxon>
        <taxon>Perkinsida</taxon>
        <taxon>Perkinsidae</taxon>
        <taxon>Perkinsus</taxon>
    </lineage>
</organism>
<comment type="caution">
    <text evidence="1">The sequence shown here is derived from an EMBL/GenBank/DDBJ whole genome shotgun (WGS) entry which is preliminary data.</text>
</comment>
<feature type="non-terminal residue" evidence="1">
    <location>
        <position position="134"/>
    </location>
</feature>
<proteinExistence type="predicted"/>